<name>A0A4Y2B5I0_ARAVE</name>
<sequence length="82" mass="9322">MVTISPGRNQWTGESVLWSHTPIFNGWPNSMEGCQGSITLGIYTLNAMRVVKRKRCVPLLSHHEPYPFQPGNLDPWFRGVEP</sequence>
<accession>A0A4Y2B5I0</accession>
<dbReference type="AlphaFoldDB" id="A0A4Y2B5I0"/>
<organism evidence="1 2">
    <name type="scientific">Araneus ventricosus</name>
    <name type="common">Orbweaver spider</name>
    <name type="synonym">Epeira ventricosa</name>
    <dbReference type="NCBI Taxonomy" id="182803"/>
    <lineage>
        <taxon>Eukaryota</taxon>
        <taxon>Metazoa</taxon>
        <taxon>Ecdysozoa</taxon>
        <taxon>Arthropoda</taxon>
        <taxon>Chelicerata</taxon>
        <taxon>Arachnida</taxon>
        <taxon>Araneae</taxon>
        <taxon>Araneomorphae</taxon>
        <taxon>Entelegynae</taxon>
        <taxon>Araneoidea</taxon>
        <taxon>Araneidae</taxon>
        <taxon>Araneus</taxon>
    </lineage>
</organism>
<comment type="caution">
    <text evidence="1">The sequence shown here is derived from an EMBL/GenBank/DDBJ whole genome shotgun (WGS) entry which is preliminary data.</text>
</comment>
<reference evidence="1 2" key="1">
    <citation type="journal article" date="2019" name="Sci. Rep.">
        <title>Orb-weaving spider Araneus ventricosus genome elucidates the spidroin gene catalogue.</title>
        <authorList>
            <person name="Kono N."/>
            <person name="Nakamura H."/>
            <person name="Ohtoshi R."/>
            <person name="Moran D.A.P."/>
            <person name="Shinohara A."/>
            <person name="Yoshida Y."/>
            <person name="Fujiwara M."/>
            <person name="Mori M."/>
            <person name="Tomita M."/>
            <person name="Arakawa K."/>
        </authorList>
    </citation>
    <scope>NUCLEOTIDE SEQUENCE [LARGE SCALE GENOMIC DNA]</scope>
</reference>
<gene>
    <name evidence="1" type="ORF">AVEN_270528_1</name>
</gene>
<evidence type="ECO:0000313" key="2">
    <source>
        <dbReference type="Proteomes" id="UP000499080"/>
    </source>
</evidence>
<dbReference type="EMBL" id="BGPR01000052">
    <property type="protein sequence ID" value="GBL87258.1"/>
    <property type="molecule type" value="Genomic_DNA"/>
</dbReference>
<dbReference type="Proteomes" id="UP000499080">
    <property type="component" value="Unassembled WGS sequence"/>
</dbReference>
<protein>
    <submittedName>
        <fullName evidence="1">Uncharacterized protein</fullName>
    </submittedName>
</protein>
<keyword evidence="2" id="KW-1185">Reference proteome</keyword>
<proteinExistence type="predicted"/>
<evidence type="ECO:0000313" key="1">
    <source>
        <dbReference type="EMBL" id="GBL87258.1"/>
    </source>
</evidence>